<dbReference type="EMBL" id="ML995496">
    <property type="protein sequence ID" value="KAF2138521.1"/>
    <property type="molecule type" value="Genomic_DNA"/>
</dbReference>
<dbReference type="GO" id="GO:0000209">
    <property type="term" value="P:protein polyubiquitination"/>
    <property type="evidence" value="ECO:0007669"/>
    <property type="project" value="InterPro"/>
</dbReference>
<evidence type="ECO:0000256" key="5">
    <source>
        <dbReference type="PROSITE-ProRule" id="PRU00104"/>
    </source>
</evidence>
<protein>
    <recommendedName>
        <fullName evidence="2">HECT-type E3 ubiquitin transferase</fullName>
        <ecNumber evidence="2">2.3.2.26</ecNumber>
    </recommendedName>
</protein>
<feature type="compositionally biased region" description="Polar residues" evidence="6">
    <location>
        <begin position="1"/>
        <end position="12"/>
    </location>
</feature>
<evidence type="ECO:0000256" key="6">
    <source>
        <dbReference type="SAM" id="MobiDB-lite"/>
    </source>
</evidence>
<dbReference type="AlphaFoldDB" id="A0A6A6B6U8"/>
<evidence type="ECO:0000256" key="3">
    <source>
        <dbReference type="ARBA" id="ARBA00022679"/>
    </source>
</evidence>
<dbReference type="Pfam" id="PF00632">
    <property type="entry name" value="HECT"/>
    <property type="match status" value="1"/>
</dbReference>
<dbReference type="CDD" id="cd00078">
    <property type="entry name" value="HECTc"/>
    <property type="match status" value="1"/>
</dbReference>
<dbReference type="InterPro" id="IPR044611">
    <property type="entry name" value="E3A/B/C-like"/>
</dbReference>
<evidence type="ECO:0000313" key="9">
    <source>
        <dbReference type="Proteomes" id="UP000799438"/>
    </source>
</evidence>
<dbReference type="RefSeq" id="XP_033394234.1">
    <property type="nucleotide sequence ID" value="XM_033547262.1"/>
</dbReference>
<evidence type="ECO:0000259" key="7">
    <source>
        <dbReference type="PROSITE" id="PS50237"/>
    </source>
</evidence>
<dbReference type="OrthoDB" id="8068875at2759"/>
<name>A0A6A6B6U8_9PEZI</name>
<dbReference type="EC" id="2.3.2.26" evidence="2"/>
<accession>A0A6A6B6U8</accession>
<dbReference type="PROSITE" id="PS50237">
    <property type="entry name" value="HECT"/>
    <property type="match status" value="1"/>
</dbReference>
<evidence type="ECO:0000256" key="1">
    <source>
        <dbReference type="ARBA" id="ARBA00000885"/>
    </source>
</evidence>
<dbReference type="SUPFAM" id="SSF56204">
    <property type="entry name" value="Hect, E3 ligase catalytic domain"/>
    <property type="match status" value="1"/>
</dbReference>
<sequence length="1162" mass="129531">MPSWNKQHSRSASHPFPALFGSKKRSGGNLNGDYSPPDDDKYLPYTTYGDAGTMRRDSGKRDDRDLETSACMTCDSKVKYPRGLKTFRCPGCLTVTDLVPIPGERGDGNLKSYPGIGPKRPMPLSVERTRNIIDRCLTLYLQARCEQCASPTKETGEPRTSPMPIRERAYSASRPAISLSPSETDGFGLGRGPRSPTKPGPSLQPSVEHPVAPDSQYMPPPGPRVSPHQPPPNRRPPPPPISGHGPSPIRNPQTSPRKVPSPMHPPPPGAPLMTPGEAAARRRYEHIKTIFKPLEDYIITSFGNHACLNTAFSTSRQRPSVRTRSEGSADRTGPAHARPQNPIPQADFLPEEADPRMLMLGDIGENGSWWTGHAAKEGKEPSGHQLPVRGKSAREVRQLVNHKSALINWAELECWYGVVINAGMNWKKKLESIPGGTDLPKAVIGDADEEIRDARIHAQRTLLKVTENILKRPGRPLKDPEDIRFLLILLFNPLLHTAVTSTKAPKSPLQRPRQGSIPPPRPSLDVPSAPSGPSPERSPNSAHQEPGQHSGIIKRIIGMLANLSNECHRYLTTWCSRLSEDHFRQLVDLVGKFVTYRLTRQRGRKRSNSGNPTAGLIPEFSSNGATSAQLHAALGLSGAAKKPKEDPKVEGYSDDWQIKAAAKVMAILFAANNTYHARKSEPVNHAPSIAGQPSAGLAAQERARAHGQLLPTSDFYNTLLDYHDLIADFEAWEKRTAKFSFCQYPFFLSIGAKIRIMEHDAKRQMENKAREAFFDSILSNKNLEQYLNLKVRRECLVDDSLRRISEVVGGGSEDIKKGLRVQFVGEEGIDAGGLRKEWFLLLVRELFDPMHGMFVYDEDSHFCYFNPHTLEMSDQFFLVGAVLGLAIYNSTILDVALPPFAFKKLLASAPARSSVASSSRNTMHYTLEDLAEFRPALAHGLRQLLEFDGDVEATFCRDFVAEVERYGTVSEVPLCTGGERRAVTNKNRQEFVDLYIRFMLDQQVARQFDPFRRGFFTVCGGNALSLFRSEEIELLVRGSDEPLDVASVRAVAVYEGWKERERKVERPGETVLVLRWFWDIFEAANPRDQRKILSFITGSDRIPAVGATNLVIKLTCLGEDSDRFPVARTCFNMLQLYKYRSRAKLEEKLWRAVLESEGFGLK</sequence>
<dbReference type="GO" id="GO:0061630">
    <property type="term" value="F:ubiquitin protein ligase activity"/>
    <property type="evidence" value="ECO:0007669"/>
    <property type="project" value="UniProtKB-EC"/>
</dbReference>
<feature type="compositionally biased region" description="Polar residues" evidence="6">
    <location>
        <begin position="313"/>
        <end position="322"/>
    </location>
</feature>
<evidence type="ECO:0000256" key="2">
    <source>
        <dbReference type="ARBA" id="ARBA00012485"/>
    </source>
</evidence>
<feature type="region of interest" description="Disordered" evidence="6">
    <location>
        <begin position="1"/>
        <end position="64"/>
    </location>
</feature>
<dbReference type="InterPro" id="IPR035983">
    <property type="entry name" value="Hect_E3_ubiquitin_ligase"/>
</dbReference>
<dbReference type="PANTHER" id="PTHR45700">
    <property type="entry name" value="UBIQUITIN-PROTEIN LIGASE E3C"/>
    <property type="match status" value="1"/>
</dbReference>
<dbReference type="GeneID" id="54304769"/>
<keyword evidence="3" id="KW-0808">Transferase</keyword>
<keyword evidence="4 5" id="KW-0833">Ubl conjugation pathway</keyword>
<feature type="compositionally biased region" description="Basic and acidic residues" evidence="6">
    <location>
        <begin position="53"/>
        <end position="64"/>
    </location>
</feature>
<feature type="region of interest" description="Disordered" evidence="6">
    <location>
        <begin position="313"/>
        <end position="348"/>
    </location>
</feature>
<dbReference type="Gene3D" id="3.30.2410.10">
    <property type="entry name" value="Hect, E3 ligase catalytic domain"/>
    <property type="match status" value="1"/>
</dbReference>
<feature type="domain" description="HECT" evidence="7">
    <location>
        <begin position="811"/>
        <end position="1162"/>
    </location>
</feature>
<dbReference type="Gene3D" id="3.30.2160.10">
    <property type="entry name" value="Hect, E3 ligase catalytic domain"/>
    <property type="match status" value="1"/>
</dbReference>
<reference evidence="8" key="1">
    <citation type="journal article" date="2020" name="Stud. Mycol.">
        <title>101 Dothideomycetes genomes: a test case for predicting lifestyles and emergence of pathogens.</title>
        <authorList>
            <person name="Haridas S."/>
            <person name="Albert R."/>
            <person name="Binder M."/>
            <person name="Bloem J."/>
            <person name="Labutti K."/>
            <person name="Salamov A."/>
            <person name="Andreopoulos B."/>
            <person name="Baker S."/>
            <person name="Barry K."/>
            <person name="Bills G."/>
            <person name="Bluhm B."/>
            <person name="Cannon C."/>
            <person name="Castanera R."/>
            <person name="Culley D."/>
            <person name="Daum C."/>
            <person name="Ezra D."/>
            <person name="Gonzalez J."/>
            <person name="Henrissat B."/>
            <person name="Kuo A."/>
            <person name="Liang C."/>
            <person name="Lipzen A."/>
            <person name="Lutzoni F."/>
            <person name="Magnuson J."/>
            <person name="Mondo S."/>
            <person name="Nolan M."/>
            <person name="Ohm R."/>
            <person name="Pangilinan J."/>
            <person name="Park H.-J."/>
            <person name="Ramirez L."/>
            <person name="Alfaro M."/>
            <person name="Sun H."/>
            <person name="Tritt A."/>
            <person name="Yoshinaga Y."/>
            <person name="Zwiers L.-H."/>
            <person name="Turgeon B."/>
            <person name="Goodwin S."/>
            <person name="Spatafora J."/>
            <person name="Crous P."/>
            <person name="Grigoriev I."/>
        </authorList>
    </citation>
    <scope>NUCLEOTIDE SEQUENCE</scope>
    <source>
        <strain evidence="8">CBS 121167</strain>
    </source>
</reference>
<dbReference type="InterPro" id="IPR000569">
    <property type="entry name" value="HECT_dom"/>
</dbReference>
<feature type="active site" description="Glycyl thioester intermediate" evidence="5">
    <location>
        <position position="1130"/>
    </location>
</feature>
<dbReference type="Proteomes" id="UP000799438">
    <property type="component" value="Unassembled WGS sequence"/>
</dbReference>
<evidence type="ECO:0000256" key="4">
    <source>
        <dbReference type="ARBA" id="ARBA00022786"/>
    </source>
</evidence>
<dbReference type="Gene3D" id="3.90.1750.10">
    <property type="entry name" value="Hect, E3 ligase catalytic domains"/>
    <property type="match status" value="1"/>
</dbReference>
<keyword evidence="9" id="KW-1185">Reference proteome</keyword>
<proteinExistence type="predicted"/>
<comment type="catalytic activity">
    <reaction evidence="1">
        <text>S-ubiquitinyl-[E2 ubiquitin-conjugating enzyme]-L-cysteine + [acceptor protein]-L-lysine = [E2 ubiquitin-conjugating enzyme]-L-cysteine + N(6)-ubiquitinyl-[acceptor protein]-L-lysine.</text>
        <dbReference type="EC" id="2.3.2.26"/>
    </reaction>
</comment>
<organism evidence="8 9">
    <name type="scientific">Aplosporella prunicola CBS 121167</name>
    <dbReference type="NCBI Taxonomy" id="1176127"/>
    <lineage>
        <taxon>Eukaryota</taxon>
        <taxon>Fungi</taxon>
        <taxon>Dikarya</taxon>
        <taxon>Ascomycota</taxon>
        <taxon>Pezizomycotina</taxon>
        <taxon>Dothideomycetes</taxon>
        <taxon>Dothideomycetes incertae sedis</taxon>
        <taxon>Botryosphaeriales</taxon>
        <taxon>Aplosporellaceae</taxon>
        <taxon>Aplosporella</taxon>
    </lineage>
</organism>
<evidence type="ECO:0000313" key="8">
    <source>
        <dbReference type="EMBL" id="KAF2138521.1"/>
    </source>
</evidence>
<feature type="region of interest" description="Disordered" evidence="6">
    <location>
        <begin position="171"/>
        <end position="275"/>
    </location>
</feature>
<dbReference type="PANTHER" id="PTHR45700:SF9">
    <property type="entry name" value="HECT-TYPE E3 UBIQUITIN TRANSFERASE"/>
    <property type="match status" value="1"/>
</dbReference>
<dbReference type="SMART" id="SM00119">
    <property type="entry name" value="HECTc"/>
    <property type="match status" value="1"/>
</dbReference>
<gene>
    <name evidence="8" type="ORF">K452DRAFT_87650</name>
</gene>
<feature type="compositionally biased region" description="Pro residues" evidence="6">
    <location>
        <begin position="218"/>
        <end position="241"/>
    </location>
</feature>
<feature type="region of interest" description="Disordered" evidence="6">
    <location>
        <begin position="501"/>
        <end position="548"/>
    </location>
</feature>